<gene>
    <name evidence="1" type="ORF">TRIP_B50673</name>
</gene>
<evidence type="ECO:0000313" key="1">
    <source>
        <dbReference type="EMBL" id="VBB47878.1"/>
    </source>
</evidence>
<sequence>MIVSTVQPYFAPHAAFFAKAVRSDVMVLMDDVQFPQRSTWLTRNRFKNDQGVVWLSVPVWKKGLGLQKIREVRLCNEGRWRAKHLATLRAAYGRAPYFEEHQAFLEGLYGKNHVFLLDMNLELLRYLAQCLEIDTRMPLLSELNIDAGEPHLSVAVAQALGATAFLAQGGALKYLDHSLFEEAGIGLASIRIRPPVYPQLWGPFLSNLSVLDLLFDCGPAAARVIRMPAGGRGTGRQSACPSLQPSGNE</sequence>
<protein>
    <submittedName>
        <fullName evidence="1">WbqC-like family protein</fullName>
    </submittedName>
</protein>
<reference evidence="1" key="1">
    <citation type="submission" date="2018-07" db="EMBL/GenBank/DDBJ databases">
        <authorList>
            <consortium name="Genoscope - CEA"/>
            <person name="William W."/>
        </authorList>
    </citation>
    <scope>NUCLEOTIDE SEQUENCE</scope>
    <source>
        <strain evidence="1">IK1</strain>
    </source>
</reference>
<dbReference type="EMBL" id="UPXX01000032">
    <property type="protein sequence ID" value="VBB47878.1"/>
    <property type="molecule type" value="Genomic_DNA"/>
</dbReference>
<dbReference type="AlphaFoldDB" id="A0A653AIK9"/>
<organism evidence="1">
    <name type="scientific">Uncultured Desulfatiglans sp</name>
    <dbReference type="NCBI Taxonomy" id="1748965"/>
    <lineage>
        <taxon>Bacteria</taxon>
        <taxon>Pseudomonadati</taxon>
        <taxon>Thermodesulfobacteriota</taxon>
        <taxon>Desulfobacteria</taxon>
        <taxon>Desulfatiglandales</taxon>
        <taxon>Desulfatiglandaceae</taxon>
        <taxon>Desulfatiglans</taxon>
        <taxon>environmental samples</taxon>
    </lineage>
</organism>
<dbReference type="InterPro" id="IPR014985">
    <property type="entry name" value="WbqC"/>
</dbReference>
<proteinExistence type="predicted"/>
<name>A0A653AIK9_UNCDX</name>
<dbReference type="Pfam" id="PF08889">
    <property type="entry name" value="WbqC"/>
    <property type="match status" value="1"/>
</dbReference>
<accession>A0A653AIK9</accession>